<comment type="subcellular location">
    <subcellularLocation>
        <location evidence="5">Nucleus</location>
    </subcellularLocation>
</comment>
<keyword evidence="5" id="KW-0539">Nucleus</keyword>
<evidence type="ECO:0000256" key="2">
    <source>
        <dbReference type="ARBA" id="ARBA00022737"/>
    </source>
</evidence>
<dbReference type="InterPro" id="IPR036322">
    <property type="entry name" value="WD40_repeat_dom_sf"/>
</dbReference>
<gene>
    <name evidence="6" type="ORF">MVEN_00285900</name>
</gene>
<dbReference type="GO" id="GO:0071011">
    <property type="term" value="C:precatalytic spliceosome"/>
    <property type="evidence" value="ECO:0007669"/>
    <property type="project" value="TreeGrafter"/>
</dbReference>
<protein>
    <recommendedName>
        <fullName evidence="5">Pre-mRNA-splicing factor PRP46</fullName>
    </recommendedName>
    <alternativeName>
        <fullName evidence="5">Pre-mRNA-processing protein 46</fullName>
    </alternativeName>
</protein>
<dbReference type="PROSITE" id="PS50294">
    <property type="entry name" value="WD_REPEATS_REGION"/>
    <property type="match status" value="1"/>
</dbReference>
<dbReference type="OrthoDB" id="10256122at2759"/>
<evidence type="ECO:0000313" key="7">
    <source>
        <dbReference type="Proteomes" id="UP000620124"/>
    </source>
</evidence>
<name>A0A8H6YYT6_9AGAR</name>
<organism evidence="6 7">
    <name type="scientific">Mycena venus</name>
    <dbReference type="NCBI Taxonomy" id="2733690"/>
    <lineage>
        <taxon>Eukaryota</taxon>
        <taxon>Fungi</taxon>
        <taxon>Dikarya</taxon>
        <taxon>Basidiomycota</taxon>
        <taxon>Agaricomycotina</taxon>
        <taxon>Agaricomycetes</taxon>
        <taxon>Agaricomycetidae</taxon>
        <taxon>Agaricales</taxon>
        <taxon>Marasmiineae</taxon>
        <taxon>Mycenaceae</taxon>
        <taxon>Mycena</taxon>
    </lineage>
</organism>
<keyword evidence="5" id="KW-0747">Spliceosome</keyword>
<dbReference type="PANTHER" id="PTHR19923:SF0">
    <property type="entry name" value="PLEIOTROPIC REGULATOR 1"/>
    <property type="match status" value="1"/>
</dbReference>
<keyword evidence="1 4" id="KW-0853">WD repeat</keyword>
<dbReference type="EMBL" id="JACAZI010000002">
    <property type="protein sequence ID" value="KAF7369558.1"/>
    <property type="molecule type" value="Genomic_DNA"/>
</dbReference>
<sequence length="168" mass="18420">MSILIIGPRAASVDNNTSRMIAAIDSMPISEPSAFQSAWKLSLHKTTRTIKPTYHPPSRGVPIREIRTKLIRLISGHLGCVRSAPHPTLDVLITASHDVPVRVWDICTKVHVLSSHMATAAVVKCQESEPQVITGSMDFTVQLWDLTTDKTNPELTTILTADNVSLSF</sequence>
<dbReference type="Proteomes" id="UP000620124">
    <property type="component" value="Unassembled WGS sequence"/>
</dbReference>
<dbReference type="PANTHER" id="PTHR19923">
    <property type="entry name" value="WD40 REPEAT PROTEINPRL1/PRL2-RELATED"/>
    <property type="match status" value="1"/>
</dbReference>
<proteinExistence type="inferred from homology"/>
<evidence type="ECO:0000256" key="4">
    <source>
        <dbReference type="PROSITE-ProRule" id="PRU00221"/>
    </source>
</evidence>
<dbReference type="PROSITE" id="PS00678">
    <property type="entry name" value="WD_REPEATS_1"/>
    <property type="match status" value="1"/>
</dbReference>
<reference evidence="6" key="1">
    <citation type="submission" date="2020-05" db="EMBL/GenBank/DDBJ databases">
        <title>Mycena genomes resolve the evolution of fungal bioluminescence.</title>
        <authorList>
            <person name="Tsai I.J."/>
        </authorList>
    </citation>
    <scope>NUCLEOTIDE SEQUENCE</scope>
    <source>
        <strain evidence="6">CCC161011</strain>
    </source>
</reference>
<dbReference type="GO" id="GO:0000974">
    <property type="term" value="C:Prp19 complex"/>
    <property type="evidence" value="ECO:0007669"/>
    <property type="project" value="TreeGrafter"/>
</dbReference>
<comment type="caution">
    <text evidence="6">The sequence shown here is derived from an EMBL/GenBank/DDBJ whole genome shotgun (WGS) entry which is preliminary data.</text>
</comment>
<dbReference type="InterPro" id="IPR045241">
    <property type="entry name" value="Prp46/PLRG1-like"/>
</dbReference>
<dbReference type="SMART" id="SM00320">
    <property type="entry name" value="WD40"/>
    <property type="match status" value="2"/>
</dbReference>
<comment type="similarity">
    <text evidence="3 5">Belongs to the WD repeat PRL1/PRL2 family.</text>
</comment>
<dbReference type="InterPro" id="IPR001680">
    <property type="entry name" value="WD40_rpt"/>
</dbReference>
<dbReference type="Gene3D" id="2.130.10.10">
    <property type="entry name" value="YVTN repeat-like/Quinoprotein amine dehydrogenase"/>
    <property type="match status" value="1"/>
</dbReference>
<evidence type="ECO:0000256" key="3">
    <source>
        <dbReference type="ARBA" id="ARBA00025726"/>
    </source>
</evidence>
<keyword evidence="2 5" id="KW-0677">Repeat</keyword>
<dbReference type="InterPro" id="IPR019775">
    <property type="entry name" value="WD40_repeat_CS"/>
</dbReference>
<comment type="function">
    <text evidence="5">Involved in pre-mRNA splicing and required for cell cycle progression at G2/M.</text>
</comment>
<keyword evidence="5" id="KW-0507">mRNA processing</keyword>
<accession>A0A8H6YYT6</accession>
<dbReference type="PROSITE" id="PS50082">
    <property type="entry name" value="WD_REPEATS_2"/>
    <property type="match status" value="1"/>
</dbReference>
<feature type="repeat" description="WD" evidence="4">
    <location>
        <begin position="113"/>
        <end position="154"/>
    </location>
</feature>
<dbReference type="InterPro" id="IPR015943">
    <property type="entry name" value="WD40/YVTN_repeat-like_dom_sf"/>
</dbReference>
<dbReference type="AlphaFoldDB" id="A0A8H6YYT6"/>
<dbReference type="SUPFAM" id="SSF50978">
    <property type="entry name" value="WD40 repeat-like"/>
    <property type="match status" value="1"/>
</dbReference>
<keyword evidence="7" id="KW-1185">Reference proteome</keyword>
<keyword evidence="5" id="KW-0508">mRNA splicing</keyword>
<comment type="subunit">
    <text evidence="5">Associated with the spliceosome.</text>
</comment>
<evidence type="ECO:0000256" key="1">
    <source>
        <dbReference type="ARBA" id="ARBA00022574"/>
    </source>
</evidence>
<evidence type="ECO:0000313" key="6">
    <source>
        <dbReference type="EMBL" id="KAF7369558.1"/>
    </source>
</evidence>
<dbReference type="GO" id="GO:0071013">
    <property type="term" value="C:catalytic step 2 spliceosome"/>
    <property type="evidence" value="ECO:0007669"/>
    <property type="project" value="TreeGrafter"/>
</dbReference>
<evidence type="ECO:0000256" key="5">
    <source>
        <dbReference type="RuleBase" id="RU369036"/>
    </source>
</evidence>
<dbReference type="GO" id="GO:0000398">
    <property type="term" value="P:mRNA splicing, via spliceosome"/>
    <property type="evidence" value="ECO:0007669"/>
    <property type="project" value="UniProtKB-UniRule"/>
</dbReference>